<evidence type="ECO:0000259" key="2">
    <source>
        <dbReference type="Pfam" id="PF18164"/>
    </source>
</evidence>
<gene>
    <name evidence="3" type="ORF">DQG23_23060</name>
</gene>
<dbReference type="OrthoDB" id="2139859at2"/>
<dbReference type="Pfam" id="PF18164">
    <property type="entry name" value="GNAT_C"/>
    <property type="match status" value="1"/>
</dbReference>
<reference evidence="3 4" key="1">
    <citation type="journal article" date="2009" name="Int. J. Syst. Evol. Microbiol.">
        <title>Paenibacillus contaminans sp. nov., isolated from a contaminated laboratory plate.</title>
        <authorList>
            <person name="Chou J.H."/>
            <person name="Lee J.H."/>
            <person name="Lin M.C."/>
            <person name="Chang P.S."/>
            <person name="Arun A.B."/>
            <person name="Young C.C."/>
            <person name="Chen W.M."/>
        </authorList>
    </citation>
    <scope>NUCLEOTIDE SEQUENCE [LARGE SCALE GENOMIC DNA]</scope>
    <source>
        <strain evidence="3 4">CKOBP-6</strain>
    </source>
</reference>
<feature type="domain" description="GNAT-like C-terminal" evidence="2">
    <location>
        <begin position="141"/>
        <end position="363"/>
    </location>
</feature>
<organism evidence="3 4">
    <name type="scientific">Paenibacillus contaminans</name>
    <dbReference type="NCBI Taxonomy" id="450362"/>
    <lineage>
        <taxon>Bacteria</taxon>
        <taxon>Bacillati</taxon>
        <taxon>Bacillota</taxon>
        <taxon>Bacilli</taxon>
        <taxon>Bacillales</taxon>
        <taxon>Paenibacillaceae</taxon>
        <taxon>Paenibacillus</taxon>
    </lineage>
</organism>
<keyword evidence="4" id="KW-1185">Reference proteome</keyword>
<comment type="caution">
    <text evidence="3">The sequence shown here is derived from an EMBL/GenBank/DDBJ whole genome shotgun (WGS) entry which is preliminary data.</text>
</comment>
<dbReference type="EMBL" id="QMFB01000014">
    <property type="protein sequence ID" value="RAV19025.1"/>
    <property type="molecule type" value="Genomic_DNA"/>
</dbReference>
<dbReference type="RefSeq" id="WP_113033234.1">
    <property type="nucleotide sequence ID" value="NZ_QMFB01000014.1"/>
</dbReference>
<evidence type="ECO:0008006" key="5">
    <source>
        <dbReference type="Google" id="ProtNLM"/>
    </source>
</evidence>
<name>A0A329MGJ4_9BACL</name>
<dbReference type="Pfam" id="PF18082">
    <property type="entry name" value="NAT_N"/>
    <property type="match status" value="1"/>
</dbReference>
<protein>
    <recommendedName>
        <fullName evidence="5">GNAT-like C-terminal domain-containing protein</fullName>
    </recommendedName>
</protein>
<proteinExistence type="predicted"/>
<evidence type="ECO:0000313" key="3">
    <source>
        <dbReference type="EMBL" id="RAV19025.1"/>
    </source>
</evidence>
<dbReference type="Gene3D" id="3.40.630.120">
    <property type="match status" value="1"/>
</dbReference>
<evidence type="ECO:0000313" key="4">
    <source>
        <dbReference type="Proteomes" id="UP000250369"/>
    </source>
</evidence>
<dbReference type="InterPro" id="IPR041273">
    <property type="entry name" value="NAT_N"/>
</dbReference>
<feature type="domain" description="N-acyltransferase N-terminal" evidence="1">
    <location>
        <begin position="13"/>
        <end position="139"/>
    </location>
</feature>
<dbReference type="Proteomes" id="UP000250369">
    <property type="component" value="Unassembled WGS sequence"/>
</dbReference>
<accession>A0A329MGJ4</accession>
<sequence>MRGETDFLSRVFIDEANEYFQLPESVMQAFYEEIDRINADSELQQLAREMHGLLYGAEGNKEEAIGRLQRMGTEAGMFAAVVYASGLPAVKELYASKGMPMHVLKETLSDMGIWMQHHEQKYGSWGLSELGWLNRHFSGGIYKLGRLQFMPRTYRVKANVFRSRSGGRLIALSDEGVLFRADGQADGTNGVYDPAGSWASVYENDGLTIRGYRLSPYGYAIREPIELDAREWEQVLKEGDPVLDVHIPEGAKMTHELCRDSYRQAAAFFAEFLPEHAAKAFTCTSWLLSPQLRLLLPDSSNIVKFQSDYYCTPVVSDEKQTFERVFGAIPEDFSQAPRDSALRRAVLDHVMAGHAIHGGSGFIMLESAEDGRYADRADAVGKAHGAGL</sequence>
<evidence type="ECO:0000259" key="1">
    <source>
        <dbReference type="Pfam" id="PF18082"/>
    </source>
</evidence>
<dbReference type="InterPro" id="IPR041644">
    <property type="entry name" value="GNAT_C"/>
</dbReference>
<dbReference type="AlphaFoldDB" id="A0A329MGJ4"/>